<evidence type="ECO:0000313" key="11">
    <source>
        <dbReference type="EMBL" id="AGK99349.1"/>
    </source>
</evidence>
<dbReference type="OrthoDB" id="9792692at2"/>
<dbReference type="InterPro" id="IPR011279">
    <property type="entry name" value="Chorismate_mutase_GmP"/>
</dbReference>
<dbReference type="PANTHER" id="PTHR21089:SF1">
    <property type="entry name" value="BIFUNCTIONAL 3-DEHYDROQUINATE DEHYDRATASE_SHIKIMATE DEHYDROGENASE, CHLOROPLASTIC"/>
    <property type="match status" value="1"/>
</dbReference>
<dbReference type="PANTHER" id="PTHR21089">
    <property type="entry name" value="SHIKIMATE DEHYDROGENASE"/>
    <property type="match status" value="1"/>
</dbReference>
<feature type="active site" description="Proton acceptor" evidence="8">
    <location>
        <position position="186"/>
    </location>
</feature>
<dbReference type="InterPro" id="IPR011342">
    <property type="entry name" value="Shikimate_DH"/>
</dbReference>
<dbReference type="Gene3D" id="1.20.59.10">
    <property type="entry name" value="Chorismate mutase"/>
    <property type="match status" value="1"/>
</dbReference>
<dbReference type="InterPro" id="IPR006151">
    <property type="entry name" value="Shikm_DH/Glu-tRNA_Rdtase"/>
</dbReference>
<dbReference type="SUPFAM" id="SSF51735">
    <property type="entry name" value="NAD(P)-binding Rossmann-fold domains"/>
    <property type="match status" value="1"/>
</dbReference>
<accession>R4KFM1</accession>
<comment type="similarity">
    <text evidence="8">Belongs to the shikimate dehydrogenase family.</text>
</comment>
<evidence type="ECO:0000256" key="1">
    <source>
        <dbReference type="ARBA" id="ARBA00004871"/>
    </source>
</evidence>
<dbReference type="HOGENOM" id="CLU_044063_4_1_9"/>
<keyword evidence="5 8" id="KW-0560">Oxidoreductase</keyword>
<dbReference type="GO" id="GO:0019632">
    <property type="term" value="P:shikimate metabolic process"/>
    <property type="evidence" value="ECO:0007669"/>
    <property type="project" value="InterPro"/>
</dbReference>
<feature type="binding site" evidence="8">
    <location>
        <position position="182"/>
    </location>
    <ligand>
        <name>shikimate</name>
        <dbReference type="ChEBI" id="CHEBI:36208"/>
    </ligand>
</feature>
<dbReference type="Proteomes" id="UP000013523">
    <property type="component" value="Chromosome"/>
</dbReference>
<dbReference type="PATRIC" id="fig|86416.3.peg.4650"/>
<feature type="binding site" evidence="8">
    <location>
        <begin position="135"/>
        <end position="137"/>
    </location>
    <ligand>
        <name>shikimate</name>
        <dbReference type="ChEBI" id="CHEBI:36208"/>
    </ligand>
</feature>
<organism evidence="11 12">
    <name type="scientific">Clostridium pasteurianum BC1</name>
    <dbReference type="NCBI Taxonomy" id="86416"/>
    <lineage>
        <taxon>Bacteria</taxon>
        <taxon>Bacillati</taxon>
        <taxon>Bacillota</taxon>
        <taxon>Clostridia</taxon>
        <taxon>Eubacteriales</taxon>
        <taxon>Clostridiaceae</taxon>
        <taxon>Clostridium</taxon>
    </lineage>
</organism>
<evidence type="ECO:0000256" key="8">
    <source>
        <dbReference type="HAMAP-Rule" id="MF_00222"/>
    </source>
</evidence>
<dbReference type="NCBIfam" id="TIGR01805">
    <property type="entry name" value="CM_mono_grmpos"/>
    <property type="match status" value="1"/>
</dbReference>
<dbReference type="RefSeq" id="WP_015617618.1">
    <property type="nucleotide sequence ID" value="NC_021182.1"/>
</dbReference>
<dbReference type="GO" id="GO:0004106">
    <property type="term" value="F:chorismate mutase activity"/>
    <property type="evidence" value="ECO:0007669"/>
    <property type="project" value="InterPro"/>
</dbReference>
<feature type="binding site" evidence="8">
    <location>
        <position position="222"/>
    </location>
    <ligand>
        <name>shikimate</name>
        <dbReference type="ChEBI" id="CHEBI:36208"/>
    </ligand>
</feature>
<feature type="binding site" evidence="8">
    <location>
        <begin position="246"/>
        <end position="250"/>
    </location>
    <ligand>
        <name>NADP(+)</name>
        <dbReference type="ChEBI" id="CHEBI:58349"/>
    </ligand>
</feature>
<keyword evidence="9" id="KW-0175">Coiled coil</keyword>
<dbReference type="GO" id="GO:0009073">
    <property type="term" value="P:aromatic amino acid family biosynthetic process"/>
    <property type="evidence" value="ECO:0007669"/>
    <property type="project" value="UniProtKB-KW"/>
</dbReference>
<dbReference type="eggNOG" id="COG0169">
    <property type="taxonomic scope" value="Bacteria"/>
</dbReference>
<dbReference type="EC" id="1.1.1.25" evidence="2 8"/>
<feature type="binding site" evidence="8">
    <location>
        <position position="354"/>
    </location>
    <ligand>
        <name>NADP(+)</name>
        <dbReference type="ChEBI" id="CHEBI:58349"/>
    </ligand>
</feature>
<dbReference type="InterPro" id="IPR013708">
    <property type="entry name" value="Shikimate_DH-bd_N"/>
</dbReference>
<comment type="function">
    <text evidence="8">Involved in the biosynthesis of the chorismate, which leads to the biosynthesis of aromatic amino acids. Catalyzes the reversible NADPH linked reduction of 3-dehydroshikimate (DHSA) to yield shikimate (SA).</text>
</comment>
<dbReference type="InterPro" id="IPR046346">
    <property type="entry name" value="Aminoacid_DH-like_N_sf"/>
</dbReference>
<dbReference type="PROSITE" id="PS51168">
    <property type="entry name" value="CHORISMATE_MUT_2"/>
    <property type="match status" value="1"/>
</dbReference>
<evidence type="ECO:0000256" key="5">
    <source>
        <dbReference type="ARBA" id="ARBA00023002"/>
    </source>
</evidence>
<evidence type="ECO:0000256" key="6">
    <source>
        <dbReference type="ARBA" id="ARBA00023141"/>
    </source>
</evidence>
<dbReference type="InterPro" id="IPR036291">
    <property type="entry name" value="NAD(P)-bd_dom_sf"/>
</dbReference>
<dbReference type="Pfam" id="PF01817">
    <property type="entry name" value="CM_2"/>
    <property type="match status" value="1"/>
</dbReference>
<dbReference type="GO" id="GO:0009423">
    <property type="term" value="P:chorismate biosynthetic process"/>
    <property type="evidence" value="ECO:0007669"/>
    <property type="project" value="UniProtKB-UniRule"/>
</dbReference>
<dbReference type="STRING" id="86416.Clopa_4660"/>
<dbReference type="AlphaFoldDB" id="R4KFM1"/>
<dbReference type="EMBL" id="CP003261">
    <property type="protein sequence ID" value="AGK99349.1"/>
    <property type="molecule type" value="Genomic_DNA"/>
</dbReference>
<protein>
    <recommendedName>
        <fullName evidence="2 8">Shikimate dehydrogenase (NADP(+))</fullName>
        <shortName evidence="8">SDH</shortName>
        <ecNumber evidence="2 8">1.1.1.25</ecNumber>
    </recommendedName>
</protein>
<dbReference type="SMART" id="SM00830">
    <property type="entry name" value="CM_2"/>
    <property type="match status" value="1"/>
</dbReference>
<dbReference type="GO" id="GO:0004764">
    <property type="term" value="F:shikimate 3-dehydrogenase (NADP+) activity"/>
    <property type="evidence" value="ECO:0007669"/>
    <property type="project" value="UniProtKB-UniRule"/>
</dbReference>
<dbReference type="InterPro" id="IPR002701">
    <property type="entry name" value="CM_II_prokaryot"/>
</dbReference>
<dbReference type="CDD" id="cd01065">
    <property type="entry name" value="NAD_bind_Shikimate_DH"/>
    <property type="match status" value="1"/>
</dbReference>
<feature type="coiled-coil region" evidence="9">
    <location>
        <begin position="4"/>
        <end position="63"/>
    </location>
</feature>
<dbReference type="Pfam" id="PF01488">
    <property type="entry name" value="Shikimate_DH"/>
    <property type="match status" value="1"/>
</dbReference>
<comment type="pathway">
    <text evidence="1 8">Metabolic intermediate biosynthesis; chorismate biosynthesis; chorismate from D-erythrose 4-phosphate and phosphoenolpyruvate: step 4/7.</text>
</comment>
<feature type="domain" description="Chorismate mutase" evidence="10">
    <location>
        <begin position="1"/>
        <end position="88"/>
    </location>
</feature>
<proteinExistence type="inferred from homology"/>
<evidence type="ECO:0000256" key="9">
    <source>
        <dbReference type="SAM" id="Coils"/>
    </source>
</evidence>
<dbReference type="UniPathway" id="UPA00053">
    <property type="reaction ID" value="UER00087"/>
</dbReference>
<evidence type="ECO:0000256" key="2">
    <source>
        <dbReference type="ARBA" id="ARBA00012962"/>
    </source>
</evidence>
<comment type="catalytic activity">
    <reaction evidence="7 8">
        <text>shikimate + NADP(+) = 3-dehydroshikimate + NADPH + H(+)</text>
        <dbReference type="Rhea" id="RHEA:17737"/>
        <dbReference type="ChEBI" id="CHEBI:15378"/>
        <dbReference type="ChEBI" id="CHEBI:16630"/>
        <dbReference type="ChEBI" id="CHEBI:36208"/>
        <dbReference type="ChEBI" id="CHEBI:57783"/>
        <dbReference type="ChEBI" id="CHEBI:58349"/>
        <dbReference type="EC" id="1.1.1.25"/>
    </reaction>
</comment>
<evidence type="ECO:0000313" key="12">
    <source>
        <dbReference type="Proteomes" id="UP000013523"/>
    </source>
</evidence>
<dbReference type="SUPFAM" id="SSF53223">
    <property type="entry name" value="Aminoacid dehydrogenase-like, N-terminal domain"/>
    <property type="match status" value="1"/>
</dbReference>
<dbReference type="GO" id="GO:0008652">
    <property type="term" value="P:amino acid biosynthetic process"/>
    <property type="evidence" value="ECO:0007669"/>
    <property type="project" value="UniProtKB-KW"/>
</dbReference>
<dbReference type="InterPro" id="IPR022893">
    <property type="entry name" value="Shikimate_DH_fam"/>
</dbReference>
<evidence type="ECO:0000256" key="4">
    <source>
        <dbReference type="ARBA" id="ARBA00022857"/>
    </source>
</evidence>
<dbReference type="InterPro" id="IPR036979">
    <property type="entry name" value="CM_dom_sf"/>
</dbReference>
<evidence type="ECO:0000256" key="7">
    <source>
        <dbReference type="ARBA" id="ARBA00049442"/>
    </source>
</evidence>
<keyword evidence="3 8" id="KW-0028">Amino-acid biosynthesis</keyword>
<dbReference type="Gene3D" id="3.40.50.10860">
    <property type="entry name" value="Leucine Dehydrogenase, chain A, domain 1"/>
    <property type="match status" value="1"/>
</dbReference>
<feature type="binding site" evidence="8">
    <location>
        <position position="361"/>
    </location>
    <ligand>
        <name>shikimate</name>
        <dbReference type="ChEBI" id="CHEBI:36208"/>
    </ligand>
</feature>
<feature type="binding site" evidence="8">
    <location>
        <position position="331"/>
    </location>
    <ligand>
        <name>NADP(+)</name>
        <dbReference type="ChEBI" id="CHEBI:58349"/>
    </ligand>
</feature>
<dbReference type="GO" id="GO:0005829">
    <property type="term" value="C:cytosol"/>
    <property type="evidence" value="ECO:0007669"/>
    <property type="project" value="TreeGrafter"/>
</dbReference>
<dbReference type="SUPFAM" id="SSF48600">
    <property type="entry name" value="Chorismate mutase II"/>
    <property type="match status" value="1"/>
</dbReference>
<comment type="caution">
    <text evidence="8">Lacks conserved residue(s) required for the propagation of feature annotation.</text>
</comment>
<dbReference type="KEGG" id="cpas:Clopa_4660"/>
<sequence length="387" mass="43539">MKDLEELREEIDTIDKQLVALFEKRMEAVLDVAKYKIKNSIPILNAEREKQVIEKNIRILKNKEFSNAVEDFFKSVMSISRNLEAHNMPDDKNIGKQSNIENFEPKIEDNVKIEADKTQTKSTLFGLIGEKLGHSISPAIHSKLYKILGMNAVYELFEIEKKKLEVNFKALIANGVKGLNVTIPYKVDIIKYLDEISVEADKIGAVNTICFKNGKVIGHNTDYHGFGKMLEKNNIPVKNKKIVVLGAGGAAKAVIQYFIDNNAKDILLVSRDKKKAAENFKGTKIIDYDELKALEQGDVIVNCTPCGMYPKTEISPVDENCIGKFSSAVDLIYNPKETLFLKYAKEKGIKAVNGLYMLVGQAIAAEELWNDSTIDENIVDKIYQELL</sequence>
<keyword evidence="4 8" id="KW-0521">NADP</keyword>
<dbReference type="Pfam" id="PF08501">
    <property type="entry name" value="Shikimate_dh_N"/>
    <property type="match status" value="1"/>
</dbReference>
<keyword evidence="12" id="KW-1185">Reference proteome</keyword>
<name>R4KFM1_CLOPA</name>
<keyword evidence="6 8" id="KW-0057">Aromatic amino acid biosynthesis</keyword>
<gene>
    <name evidence="8" type="primary">aroE</name>
    <name evidence="11" type="ORF">Clopa_4660</name>
</gene>
<dbReference type="GO" id="GO:0050661">
    <property type="term" value="F:NADP binding"/>
    <property type="evidence" value="ECO:0007669"/>
    <property type="project" value="InterPro"/>
</dbReference>
<comment type="subunit">
    <text evidence="8">Homodimer.</text>
</comment>
<dbReference type="Gene3D" id="3.40.50.720">
    <property type="entry name" value="NAD(P)-binding Rossmann-like Domain"/>
    <property type="match status" value="1"/>
</dbReference>
<dbReference type="HAMAP" id="MF_00222">
    <property type="entry name" value="Shikimate_DH_AroE"/>
    <property type="match status" value="1"/>
</dbReference>
<evidence type="ECO:0000256" key="3">
    <source>
        <dbReference type="ARBA" id="ARBA00022605"/>
    </source>
</evidence>
<dbReference type="InterPro" id="IPR036263">
    <property type="entry name" value="Chorismate_II_sf"/>
</dbReference>
<feature type="binding site" evidence="8">
    <location>
        <position position="333"/>
    </location>
    <ligand>
        <name>shikimate</name>
        <dbReference type="ChEBI" id="CHEBI:36208"/>
    </ligand>
</feature>
<feature type="binding site" evidence="8">
    <location>
        <position position="207"/>
    </location>
    <ligand>
        <name>shikimate</name>
        <dbReference type="ChEBI" id="CHEBI:36208"/>
    </ligand>
</feature>
<reference evidence="11 12" key="1">
    <citation type="submission" date="2012-01" db="EMBL/GenBank/DDBJ databases">
        <title>Complete sequence of chromosome of Clostridium pasteurianum BC1.</title>
        <authorList>
            <consortium name="US DOE Joint Genome Institute"/>
            <person name="Lucas S."/>
            <person name="Han J."/>
            <person name="Lapidus A."/>
            <person name="Cheng J.-F."/>
            <person name="Goodwin L."/>
            <person name="Pitluck S."/>
            <person name="Peters L."/>
            <person name="Mikhailova N."/>
            <person name="Teshima H."/>
            <person name="Detter J.C."/>
            <person name="Han C."/>
            <person name="Tapia R."/>
            <person name="Land M."/>
            <person name="Hauser L."/>
            <person name="Kyrpides N."/>
            <person name="Ivanova N."/>
            <person name="Pagani I."/>
            <person name="Dunn J."/>
            <person name="Taghavi S."/>
            <person name="Francis A."/>
            <person name="van der Lelie D."/>
            <person name="Woyke T."/>
        </authorList>
    </citation>
    <scope>NUCLEOTIDE SEQUENCE [LARGE SCALE GENOMIC DNA]</scope>
    <source>
        <strain evidence="11 12">BC1</strain>
    </source>
</reference>
<dbReference type="NCBIfam" id="TIGR00507">
    <property type="entry name" value="aroE"/>
    <property type="match status" value="1"/>
</dbReference>
<evidence type="ECO:0000259" key="10">
    <source>
        <dbReference type="PROSITE" id="PS51168"/>
    </source>
</evidence>